<dbReference type="AlphaFoldDB" id="A0A1T4VBU2"/>
<keyword evidence="2" id="KW-0028">Amino-acid biosynthesis</keyword>
<name>A0A1T4VBU2_9FIRM</name>
<dbReference type="Gene3D" id="2.160.10.10">
    <property type="entry name" value="Hexapeptide repeat proteins"/>
    <property type="match status" value="1"/>
</dbReference>
<dbReference type="Proteomes" id="UP000190814">
    <property type="component" value="Unassembled WGS sequence"/>
</dbReference>
<dbReference type="GO" id="GO:0008652">
    <property type="term" value="P:amino acid biosynthetic process"/>
    <property type="evidence" value="ECO:0007669"/>
    <property type="project" value="UniProtKB-KW"/>
</dbReference>
<evidence type="ECO:0000256" key="4">
    <source>
        <dbReference type="ARBA" id="ARBA00023315"/>
    </source>
</evidence>
<evidence type="ECO:0000256" key="3">
    <source>
        <dbReference type="ARBA" id="ARBA00022679"/>
    </source>
</evidence>
<dbReference type="RefSeq" id="WP_078765504.1">
    <property type="nucleotide sequence ID" value="NZ_FUXZ01000004.1"/>
</dbReference>
<gene>
    <name evidence="5" type="ORF">SAMN02745111_00610</name>
</gene>
<reference evidence="5 6" key="1">
    <citation type="submission" date="2017-02" db="EMBL/GenBank/DDBJ databases">
        <authorList>
            <person name="Peterson S.W."/>
        </authorList>
    </citation>
    <scope>NUCLEOTIDE SEQUENCE [LARGE SCALE GENOMIC DNA]</scope>
    <source>
        <strain evidence="5 6">ATCC 35992</strain>
    </source>
</reference>
<accession>A0A1T4VBU2</accession>
<dbReference type="STRING" id="39495.SAMN02745111_00610"/>
<organism evidence="5 6">
    <name type="scientific">Eubacterium uniforme</name>
    <dbReference type="NCBI Taxonomy" id="39495"/>
    <lineage>
        <taxon>Bacteria</taxon>
        <taxon>Bacillati</taxon>
        <taxon>Bacillota</taxon>
        <taxon>Clostridia</taxon>
        <taxon>Eubacteriales</taxon>
        <taxon>Eubacteriaceae</taxon>
        <taxon>Eubacterium</taxon>
    </lineage>
</organism>
<dbReference type="PANTHER" id="PTHR42811">
    <property type="entry name" value="SERINE ACETYLTRANSFERASE"/>
    <property type="match status" value="1"/>
</dbReference>
<dbReference type="InterPro" id="IPR045304">
    <property type="entry name" value="LbH_SAT"/>
</dbReference>
<protein>
    <submittedName>
        <fullName evidence="5">Serine O-acetyltransferase</fullName>
    </submittedName>
</protein>
<comment type="pathway">
    <text evidence="1">Amino-acid biosynthesis; L-cysteine biosynthesis; L-cysteine from L-serine: step 1/2.</text>
</comment>
<keyword evidence="3 5" id="KW-0808">Transferase</keyword>
<dbReference type="SUPFAM" id="SSF51161">
    <property type="entry name" value="Trimeric LpxA-like enzymes"/>
    <property type="match status" value="1"/>
</dbReference>
<evidence type="ECO:0000256" key="2">
    <source>
        <dbReference type="ARBA" id="ARBA00022605"/>
    </source>
</evidence>
<dbReference type="OrthoDB" id="9801456at2"/>
<sequence length="318" mass="35539">MKKVIDREICEIVGEILGSYDKGKTIDHTEVFAQPDPDAVIDILKKLFKIVFPGFFRDKTFRFYNISSRLTVLIEDVMYNLNRQVAIALRQNEKYSDESEEEVNLAAEEICVTFFKKIPMIREYIETDVKAFFDGDPAAYNENEIILSYPGLYAIVTNRLAHELHLLEVPLIPRMMTEHAHSKTGIDIHPGATIGKYFFIDHGTGIVVGETTIIGDNVKVYQGVTIGALSTRGGQRLKGVKRHPTIEDNVTIYSGASILGGETVIGRGSVIGSNAFITTSIDPETRVTIKNQELVLKSGKKDVVKNDIDIMEVGNYHI</sequence>
<dbReference type="GO" id="GO:0016746">
    <property type="term" value="F:acyltransferase activity"/>
    <property type="evidence" value="ECO:0007669"/>
    <property type="project" value="UniProtKB-KW"/>
</dbReference>
<evidence type="ECO:0000256" key="1">
    <source>
        <dbReference type="ARBA" id="ARBA00004876"/>
    </source>
</evidence>
<dbReference type="EMBL" id="FUXZ01000004">
    <property type="protein sequence ID" value="SKA62424.1"/>
    <property type="molecule type" value="Genomic_DNA"/>
</dbReference>
<evidence type="ECO:0000313" key="6">
    <source>
        <dbReference type="Proteomes" id="UP000190814"/>
    </source>
</evidence>
<dbReference type="Gene3D" id="1.10.3130.10">
    <property type="entry name" value="serine acetyltransferase, domain 1"/>
    <property type="match status" value="1"/>
</dbReference>
<evidence type="ECO:0000313" key="5">
    <source>
        <dbReference type="EMBL" id="SKA62424.1"/>
    </source>
</evidence>
<dbReference type="InterPro" id="IPR011004">
    <property type="entry name" value="Trimer_LpxA-like_sf"/>
</dbReference>
<dbReference type="InterPro" id="IPR042122">
    <property type="entry name" value="Ser_AcTrfase_N_sf"/>
</dbReference>
<proteinExistence type="predicted"/>
<keyword evidence="6" id="KW-1185">Reference proteome</keyword>
<keyword evidence="4" id="KW-0012">Acyltransferase</keyword>
<dbReference type="CDD" id="cd03354">
    <property type="entry name" value="LbH_SAT"/>
    <property type="match status" value="1"/>
</dbReference>